<keyword evidence="11 13" id="KW-0739">Sodium transport</keyword>
<evidence type="ECO:0000256" key="10">
    <source>
        <dbReference type="ARBA" id="ARBA00023180"/>
    </source>
</evidence>
<comment type="subcellular location">
    <subcellularLocation>
        <location evidence="1">Membrane</location>
        <topology evidence="1">Multi-pass membrane protein</topology>
    </subcellularLocation>
</comment>
<evidence type="ECO:0000256" key="2">
    <source>
        <dbReference type="ARBA" id="ARBA00007193"/>
    </source>
</evidence>
<keyword evidence="12 13" id="KW-0407">Ion channel</keyword>
<evidence type="ECO:0000256" key="11">
    <source>
        <dbReference type="ARBA" id="ARBA00023201"/>
    </source>
</evidence>
<keyword evidence="5 13" id="KW-0812">Transmembrane</keyword>
<dbReference type="InterPro" id="IPR001873">
    <property type="entry name" value="ENaC"/>
</dbReference>
<evidence type="ECO:0000256" key="12">
    <source>
        <dbReference type="ARBA" id="ARBA00023303"/>
    </source>
</evidence>
<keyword evidence="6 14" id="KW-1133">Transmembrane helix</keyword>
<keyword evidence="3 13" id="KW-0813">Transport</keyword>
<evidence type="ECO:0000256" key="13">
    <source>
        <dbReference type="RuleBase" id="RU000679"/>
    </source>
</evidence>
<dbReference type="GO" id="GO:0005886">
    <property type="term" value="C:plasma membrane"/>
    <property type="evidence" value="ECO:0007669"/>
    <property type="project" value="TreeGrafter"/>
</dbReference>
<dbReference type="Gene3D" id="1.10.287.770">
    <property type="entry name" value="YojJ-like"/>
    <property type="match status" value="1"/>
</dbReference>
<name>A0A0D6LNL5_9BILA</name>
<evidence type="ECO:0000256" key="6">
    <source>
        <dbReference type="ARBA" id="ARBA00022989"/>
    </source>
</evidence>
<dbReference type="Proteomes" id="UP000054495">
    <property type="component" value="Unassembled WGS sequence"/>
</dbReference>
<reference evidence="15 16" key="1">
    <citation type="submission" date="2013-05" db="EMBL/GenBank/DDBJ databases">
        <title>Draft genome of the parasitic nematode Anyclostoma ceylanicum.</title>
        <authorList>
            <person name="Mitreva M."/>
        </authorList>
    </citation>
    <scope>NUCLEOTIDE SEQUENCE [LARGE SCALE GENOMIC DNA]</scope>
</reference>
<keyword evidence="4 13" id="KW-0894">Sodium channel</keyword>
<evidence type="ECO:0000256" key="3">
    <source>
        <dbReference type="ARBA" id="ARBA00022448"/>
    </source>
</evidence>
<evidence type="ECO:0000256" key="7">
    <source>
        <dbReference type="ARBA" id="ARBA00023053"/>
    </source>
</evidence>
<evidence type="ECO:0000256" key="1">
    <source>
        <dbReference type="ARBA" id="ARBA00004141"/>
    </source>
</evidence>
<gene>
    <name evidence="15" type="ORF">ANCCEY_07232</name>
</gene>
<dbReference type="Pfam" id="PF00858">
    <property type="entry name" value="ASC"/>
    <property type="match status" value="2"/>
</dbReference>
<accession>A0A0D6LNL5</accession>
<dbReference type="PANTHER" id="PTHR11690">
    <property type="entry name" value="AMILORIDE-SENSITIVE SODIUM CHANNEL-RELATED"/>
    <property type="match status" value="1"/>
</dbReference>
<evidence type="ECO:0000256" key="5">
    <source>
        <dbReference type="ARBA" id="ARBA00022692"/>
    </source>
</evidence>
<keyword evidence="8 13" id="KW-0406">Ion transport</keyword>
<protein>
    <submittedName>
        <fullName evidence="15">Amiloride-sensitive sodium channel</fullName>
    </submittedName>
</protein>
<organism evidence="15 16">
    <name type="scientific">Ancylostoma ceylanicum</name>
    <dbReference type="NCBI Taxonomy" id="53326"/>
    <lineage>
        <taxon>Eukaryota</taxon>
        <taxon>Metazoa</taxon>
        <taxon>Ecdysozoa</taxon>
        <taxon>Nematoda</taxon>
        <taxon>Chromadorea</taxon>
        <taxon>Rhabditida</taxon>
        <taxon>Rhabditina</taxon>
        <taxon>Rhabditomorpha</taxon>
        <taxon>Strongyloidea</taxon>
        <taxon>Ancylostomatidae</taxon>
        <taxon>Ancylostomatinae</taxon>
        <taxon>Ancylostoma</taxon>
    </lineage>
</organism>
<keyword evidence="16" id="KW-1185">Reference proteome</keyword>
<keyword evidence="7" id="KW-0915">Sodium</keyword>
<dbReference type="EMBL" id="KE124976">
    <property type="protein sequence ID" value="EPB73680.1"/>
    <property type="molecule type" value="Genomic_DNA"/>
</dbReference>
<evidence type="ECO:0000313" key="16">
    <source>
        <dbReference type="Proteomes" id="UP000054495"/>
    </source>
</evidence>
<comment type="similarity">
    <text evidence="2 13">Belongs to the amiloride-sensitive sodium channel (TC 1.A.6) family.</text>
</comment>
<evidence type="ECO:0000256" key="8">
    <source>
        <dbReference type="ARBA" id="ARBA00023065"/>
    </source>
</evidence>
<keyword evidence="9 14" id="KW-0472">Membrane</keyword>
<dbReference type="GO" id="GO:0015280">
    <property type="term" value="F:ligand-gated sodium channel activity"/>
    <property type="evidence" value="ECO:0007669"/>
    <property type="project" value="TreeGrafter"/>
</dbReference>
<dbReference type="PANTHER" id="PTHR11690:SF293">
    <property type="entry name" value="ACID-SENSING ION CHANNEL 1"/>
    <property type="match status" value="1"/>
</dbReference>
<evidence type="ECO:0000256" key="9">
    <source>
        <dbReference type="ARBA" id="ARBA00023136"/>
    </source>
</evidence>
<sequence>MENPRILGSSNVHKWELKGRNICISRIMPRRRRTEDSKELQPSLNRFAEDTSMLGFRYLHTRYKTWFRLVWALVLTFFVGLTVYQVFERIAYYFIRNPLTTRRSYDSPQHMHFPTIGICNKMQLKASAFAAREPELLRFLSLTYDDAGQVTENRTVLEALGMFDNVDSLSMHRAAHQKVEDLFLSCEIGKKGSCIDDIRPILTQQGLCFVVSPNMTVRRPGPETTLSMLLNLEVYEIIPGTVSDSGVILSIHDPNDSSSQHHTDGIHLEAGKLVTIPINEVRKLSRYSEYCGRRAIGPFSRRQYSRESCEWVSATQAVEKACKCRPVNSPYNRNTFADQKMRDVYLYQGKPHRRLKPCTIKQEFDCVAKFASQQLDAVADSKQCPENCEDVTFSSVVFGGRLTSSDVSPFLPSDWEDIKESKVAEFQRALDVIPSHRIPVVREVQSLAESAQEFAQLTEKIFSLLPNVVTVPCLAPKGARELERAMIHFKSREPMWERITTYLMRSLSRELNSTASALGLFLKSDGSIDGQASFAHNESMVAFSLLQLGLLENRTGNSFGLRIMDVKTRERLLEFGEVHIIALKDCVMMISRMHLVVPFIRDLRSCLMKIHDNAERSSEIAEDCRRIFREYYDVLLDAKKVYALGDQSSIAVVDYTSNMGRIVTALRRFMDGGSDNLEIHELMKLRKLMLSDILEYIGLLKTFYEQGLQARRNVLRRLGIVSPRHQGLTAIETTITCLVNISNEIPLIKKSAFVRGEWLSRIQRQVEIAQSYSATPQYDQVNLLHVKLYFAHFKQEIIVQERSYNMFLLLAEIGGTIGLYVGATLLTVAETIVFFFEERTRKVLVKPAYL</sequence>
<keyword evidence="10" id="KW-0325">Glycoprotein</keyword>
<feature type="transmembrane region" description="Helical" evidence="14">
    <location>
        <begin position="66"/>
        <end position="87"/>
    </location>
</feature>
<dbReference type="PRINTS" id="PR01078">
    <property type="entry name" value="AMINACHANNEL"/>
</dbReference>
<dbReference type="AlphaFoldDB" id="A0A0D6LNL5"/>
<evidence type="ECO:0000313" key="15">
    <source>
        <dbReference type="EMBL" id="EPB73680.1"/>
    </source>
</evidence>
<proteinExistence type="inferred from homology"/>
<evidence type="ECO:0000256" key="4">
    <source>
        <dbReference type="ARBA" id="ARBA00022461"/>
    </source>
</evidence>
<evidence type="ECO:0000256" key="14">
    <source>
        <dbReference type="SAM" id="Phobius"/>
    </source>
</evidence>
<feature type="transmembrane region" description="Helical" evidence="14">
    <location>
        <begin position="806"/>
        <end position="836"/>
    </location>
</feature>
<dbReference type="Gene3D" id="2.60.470.10">
    <property type="entry name" value="Acid-sensing ion channels like domains"/>
    <property type="match status" value="1"/>
</dbReference>